<dbReference type="Pfam" id="PF22942">
    <property type="entry name" value="DUF7025"/>
    <property type="match status" value="1"/>
</dbReference>
<dbReference type="InterPro" id="IPR054289">
    <property type="entry name" value="DUF7025"/>
</dbReference>
<dbReference type="EMBL" id="WIGM01000090">
    <property type="protein sequence ID" value="KAF6841276.1"/>
    <property type="molecule type" value="Genomic_DNA"/>
</dbReference>
<feature type="compositionally biased region" description="Low complexity" evidence="2">
    <location>
        <begin position="23"/>
        <end position="36"/>
    </location>
</feature>
<dbReference type="AlphaFoldDB" id="A0A8H6NRK7"/>
<evidence type="ECO:0000313" key="5">
    <source>
        <dbReference type="Proteomes" id="UP000639643"/>
    </source>
</evidence>
<feature type="domain" description="DUF7025" evidence="3">
    <location>
        <begin position="434"/>
        <end position="551"/>
    </location>
</feature>
<dbReference type="Proteomes" id="UP000639643">
    <property type="component" value="Unassembled WGS sequence"/>
</dbReference>
<evidence type="ECO:0000259" key="3">
    <source>
        <dbReference type="Pfam" id="PF22942"/>
    </source>
</evidence>
<keyword evidence="1" id="KW-0175">Coiled coil</keyword>
<feature type="region of interest" description="Disordered" evidence="2">
    <location>
        <begin position="1"/>
        <end position="105"/>
    </location>
</feature>
<feature type="compositionally biased region" description="Basic and acidic residues" evidence="2">
    <location>
        <begin position="64"/>
        <end position="77"/>
    </location>
</feature>
<gene>
    <name evidence="4" type="ORF">CMUS01_03645</name>
</gene>
<accession>A0A8H6NRK7</accession>
<name>A0A8H6NRK7_9PEZI</name>
<evidence type="ECO:0000313" key="4">
    <source>
        <dbReference type="EMBL" id="KAF6841276.1"/>
    </source>
</evidence>
<comment type="caution">
    <text evidence="4">The sequence shown here is derived from an EMBL/GenBank/DDBJ whole genome shotgun (WGS) entry which is preliminary data.</text>
</comment>
<feature type="coiled-coil region" evidence="1">
    <location>
        <begin position="221"/>
        <end position="248"/>
    </location>
</feature>
<dbReference type="OrthoDB" id="10042665at2759"/>
<protein>
    <submittedName>
        <fullName evidence="4">AAA family ATPase</fullName>
    </submittedName>
</protein>
<feature type="compositionally biased region" description="Low complexity" evidence="2">
    <location>
        <begin position="78"/>
        <end position="93"/>
    </location>
</feature>
<evidence type="ECO:0000256" key="2">
    <source>
        <dbReference type="SAM" id="MobiDB-lite"/>
    </source>
</evidence>
<sequence length="574" mass="66281">MKSMGNQMGPKMTPRQRKKQRQQQEQEQQQQQQLQRQQEEKEEEEEEEPQMRAYKTHQRPKQLPTKEKQSVQERYQVKEFQQQGLQQQQVAHQSVEDHSTQNPGLEQQRAVQSSWPTFPVLHTTTDSTYDSTIGTGGLDPWKGANSTVMEGIQPLLGNTQHHVLADMPPNGIEQLPSEKISDWGEMEPQTQTRLQVARIPQKVYHSTTAQTGIEGTVPSGMAHVASSINELKRQIQELQRENKRMKLSGEELGSDKATWQVFHCIFYEGSGPVKYDYNTPKATFIAEPSWAVVDEQLHLKGNLPISSPATYVRQKPNVSFVVYNYYTDEHRQDEAKAASQNSEPLPSPKSARQNICVISADMAAVIEKFLNQQPNFRRDFPGLKVRSPMQAPYMWWYQYRKSRIVEHLPPDEAELLGILTTWIDENYTDLYDQVDSQIKRGVVSYNSMEFLIKPGEVLVSKTNDSVECQLATSWALPIHEEILDEHPTENRSQEDESRHLSTWFWRVDAWSYSYDGVDRKRTRTVLVRLHTASAEDEVSIGDLDTVPLRFLDQRICPALYVSYNIPEKYRELVY</sequence>
<evidence type="ECO:0000256" key="1">
    <source>
        <dbReference type="SAM" id="Coils"/>
    </source>
</evidence>
<reference evidence="4" key="1">
    <citation type="journal article" date="2020" name="Phytopathology">
        <title>Genome Sequence Resources of Colletotrichum truncatum, C. plurivorum, C. musicola, and C. sojae: Four Species Pathogenic to Soybean (Glycine max).</title>
        <authorList>
            <person name="Rogerio F."/>
            <person name="Boufleur T.R."/>
            <person name="Ciampi-Guillardi M."/>
            <person name="Sukno S.A."/>
            <person name="Thon M.R."/>
            <person name="Massola Junior N.S."/>
            <person name="Baroncelli R."/>
        </authorList>
    </citation>
    <scope>NUCLEOTIDE SEQUENCE</scope>
    <source>
        <strain evidence="4">LFN0074</strain>
    </source>
</reference>
<proteinExistence type="predicted"/>
<organism evidence="4 5">
    <name type="scientific">Colletotrichum musicola</name>
    <dbReference type="NCBI Taxonomy" id="2175873"/>
    <lineage>
        <taxon>Eukaryota</taxon>
        <taxon>Fungi</taxon>
        <taxon>Dikarya</taxon>
        <taxon>Ascomycota</taxon>
        <taxon>Pezizomycotina</taxon>
        <taxon>Sordariomycetes</taxon>
        <taxon>Hypocreomycetidae</taxon>
        <taxon>Glomerellales</taxon>
        <taxon>Glomerellaceae</taxon>
        <taxon>Colletotrichum</taxon>
        <taxon>Colletotrichum orchidearum species complex</taxon>
    </lineage>
</organism>
<keyword evidence="5" id="KW-1185">Reference proteome</keyword>